<dbReference type="Proteomes" id="UP000741360">
    <property type="component" value="Unassembled WGS sequence"/>
</dbReference>
<keyword evidence="5" id="KW-0378">Hydrolase</keyword>
<keyword evidence="3" id="KW-0540">Nuclease</keyword>
<keyword evidence="7" id="KW-0346">Stress response</keyword>
<dbReference type="EMBL" id="JACPSX010000026">
    <property type="protein sequence ID" value="MBI3013740.1"/>
    <property type="molecule type" value="Genomic_DNA"/>
</dbReference>
<evidence type="ECO:0000256" key="3">
    <source>
        <dbReference type="ARBA" id="ARBA00022722"/>
    </source>
</evidence>
<dbReference type="AlphaFoldDB" id="A0A932GMS9"/>
<dbReference type="Gene3D" id="3.30.920.30">
    <property type="entry name" value="Hypothetical protein"/>
    <property type="match status" value="1"/>
</dbReference>
<proteinExistence type="inferred from homology"/>
<keyword evidence="2" id="KW-1277">Toxin-antitoxin system</keyword>
<evidence type="ECO:0000256" key="1">
    <source>
        <dbReference type="ARBA" id="ARBA00006620"/>
    </source>
</evidence>
<feature type="region of interest" description="Disordered" evidence="8">
    <location>
        <begin position="26"/>
        <end position="50"/>
    </location>
</feature>
<name>A0A932GMS9_UNCTE</name>
<accession>A0A932GMS9</accession>
<evidence type="ECO:0000256" key="6">
    <source>
        <dbReference type="ARBA" id="ARBA00022884"/>
    </source>
</evidence>
<evidence type="ECO:0000313" key="10">
    <source>
        <dbReference type="Proteomes" id="UP000741360"/>
    </source>
</evidence>
<dbReference type="Pfam" id="PF07927">
    <property type="entry name" value="HicA_toxin"/>
    <property type="match status" value="1"/>
</dbReference>
<reference evidence="9" key="1">
    <citation type="submission" date="2020-07" db="EMBL/GenBank/DDBJ databases">
        <title>Huge and variable diversity of episymbiotic CPR bacteria and DPANN archaea in groundwater ecosystems.</title>
        <authorList>
            <person name="He C.Y."/>
            <person name="Keren R."/>
            <person name="Whittaker M."/>
            <person name="Farag I.F."/>
            <person name="Doudna J."/>
            <person name="Cate J.H.D."/>
            <person name="Banfield J.F."/>
        </authorList>
    </citation>
    <scope>NUCLEOTIDE SEQUENCE</scope>
    <source>
        <strain evidence="9">NC_groundwater_717_Ag_S-0.2um_59_8</strain>
    </source>
</reference>
<comment type="caution">
    <text evidence="9">The sequence shown here is derived from an EMBL/GenBank/DDBJ whole genome shotgun (WGS) entry which is preliminary data.</text>
</comment>
<evidence type="ECO:0000256" key="7">
    <source>
        <dbReference type="ARBA" id="ARBA00023016"/>
    </source>
</evidence>
<keyword evidence="4" id="KW-0255">Endonuclease</keyword>
<gene>
    <name evidence="9" type="ORF">HYY65_01445</name>
</gene>
<organism evidence="9 10">
    <name type="scientific">Tectimicrobiota bacterium</name>
    <dbReference type="NCBI Taxonomy" id="2528274"/>
    <lineage>
        <taxon>Bacteria</taxon>
        <taxon>Pseudomonadati</taxon>
        <taxon>Nitrospinota/Tectimicrobiota group</taxon>
        <taxon>Candidatus Tectimicrobiota</taxon>
    </lineage>
</organism>
<dbReference type="InterPro" id="IPR038570">
    <property type="entry name" value="HicA_sf"/>
</dbReference>
<sequence length="50" mass="5872">MKRREFIRHLVRDGCGLLRSGSRHDIYFNPKTGQKQPVPRHAEIEAGRRT</sequence>
<dbReference type="GO" id="GO:0016787">
    <property type="term" value="F:hydrolase activity"/>
    <property type="evidence" value="ECO:0007669"/>
    <property type="project" value="UniProtKB-KW"/>
</dbReference>
<evidence type="ECO:0000256" key="4">
    <source>
        <dbReference type="ARBA" id="ARBA00022759"/>
    </source>
</evidence>
<evidence type="ECO:0000313" key="9">
    <source>
        <dbReference type="EMBL" id="MBI3013740.1"/>
    </source>
</evidence>
<evidence type="ECO:0000256" key="2">
    <source>
        <dbReference type="ARBA" id="ARBA00022649"/>
    </source>
</evidence>
<protein>
    <submittedName>
        <fullName evidence="9">Type II toxin-antitoxin system HicA family toxin</fullName>
    </submittedName>
</protein>
<keyword evidence="6" id="KW-0694">RNA-binding</keyword>
<evidence type="ECO:0000256" key="5">
    <source>
        <dbReference type="ARBA" id="ARBA00022801"/>
    </source>
</evidence>
<comment type="similarity">
    <text evidence="1">Belongs to the HicA mRNA interferase family.</text>
</comment>
<feature type="compositionally biased region" description="Basic and acidic residues" evidence="8">
    <location>
        <begin position="40"/>
        <end position="50"/>
    </location>
</feature>
<dbReference type="GO" id="GO:0003729">
    <property type="term" value="F:mRNA binding"/>
    <property type="evidence" value="ECO:0007669"/>
    <property type="project" value="InterPro"/>
</dbReference>
<dbReference type="GO" id="GO:0004519">
    <property type="term" value="F:endonuclease activity"/>
    <property type="evidence" value="ECO:0007669"/>
    <property type="project" value="UniProtKB-KW"/>
</dbReference>
<dbReference type="InterPro" id="IPR012933">
    <property type="entry name" value="HicA_mRNA_interferase"/>
</dbReference>
<evidence type="ECO:0000256" key="8">
    <source>
        <dbReference type="SAM" id="MobiDB-lite"/>
    </source>
</evidence>
<dbReference type="SUPFAM" id="SSF54786">
    <property type="entry name" value="YcfA/nrd intein domain"/>
    <property type="match status" value="1"/>
</dbReference>